<comment type="catalytic activity">
    <reaction evidence="8">
        <text>L-seryl-[protein] + ATP = O-phospho-L-seryl-[protein] + ADP + H(+)</text>
        <dbReference type="Rhea" id="RHEA:17989"/>
        <dbReference type="Rhea" id="RHEA-COMP:9863"/>
        <dbReference type="Rhea" id="RHEA-COMP:11604"/>
        <dbReference type="ChEBI" id="CHEBI:15378"/>
        <dbReference type="ChEBI" id="CHEBI:29999"/>
        <dbReference type="ChEBI" id="CHEBI:30616"/>
        <dbReference type="ChEBI" id="CHEBI:83421"/>
        <dbReference type="ChEBI" id="CHEBI:456216"/>
        <dbReference type="EC" id="2.7.11.1"/>
    </reaction>
</comment>
<dbReference type="RefSeq" id="WP_011521070.1">
    <property type="nucleotide sequence ID" value="NC_008009.1"/>
</dbReference>
<evidence type="ECO:0000256" key="8">
    <source>
        <dbReference type="ARBA" id="ARBA00048679"/>
    </source>
</evidence>
<dbReference type="HOGENOM" id="CLU_012906_0_0_0"/>
<protein>
    <recommendedName>
        <fullName evidence="1">non-specific serine/threonine protein kinase</fullName>
        <ecNumber evidence="1">2.7.11.1</ecNumber>
    </recommendedName>
</protein>
<dbReference type="Gene3D" id="3.30.200.20">
    <property type="entry name" value="Phosphorylase Kinase, domain 1"/>
    <property type="match status" value="1"/>
</dbReference>
<accession>Q1IV32</accession>
<dbReference type="STRING" id="204669.Acid345_0263"/>
<keyword evidence="5 11" id="KW-0418">Kinase</keyword>
<gene>
    <name evidence="11" type="ordered locus">Acid345_0263</name>
</gene>
<dbReference type="PROSITE" id="PS00107">
    <property type="entry name" value="PROTEIN_KINASE_ATP"/>
    <property type="match status" value="1"/>
</dbReference>
<comment type="catalytic activity">
    <reaction evidence="7">
        <text>L-threonyl-[protein] + ATP = O-phospho-L-threonyl-[protein] + ADP + H(+)</text>
        <dbReference type="Rhea" id="RHEA:46608"/>
        <dbReference type="Rhea" id="RHEA-COMP:11060"/>
        <dbReference type="Rhea" id="RHEA-COMP:11605"/>
        <dbReference type="ChEBI" id="CHEBI:15378"/>
        <dbReference type="ChEBI" id="CHEBI:30013"/>
        <dbReference type="ChEBI" id="CHEBI:30616"/>
        <dbReference type="ChEBI" id="CHEBI:61977"/>
        <dbReference type="ChEBI" id="CHEBI:456216"/>
        <dbReference type="EC" id="2.7.11.1"/>
    </reaction>
</comment>
<dbReference type="PANTHER" id="PTHR43289:SF6">
    <property type="entry name" value="SERINE_THREONINE-PROTEIN KINASE NEKL-3"/>
    <property type="match status" value="1"/>
</dbReference>
<evidence type="ECO:0000256" key="5">
    <source>
        <dbReference type="ARBA" id="ARBA00022777"/>
    </source>
</evidence>
<keyword evidence="4 9" id="KW-0547">Nucleotide-binding</keyword>
<evidence type="ECO:0000313" key="11">
    <source>
        <dbReference type="EMBL" id="ABF39268.1"/>
    </source>
</evidence>
<dbReference type="GO" id="GO:0004674">
    <property type="term" value="F:protein serine/threonine kinase activity"/>
    <property type="evidence" value="ECO:0007669"/>
    <property type="project" value="UniProtKB-KW"/>
</dbReference>
<keyword evidence="12" id="KW-1185">Reference proteome</keyword>
<evidence type="ECO:0000256" key="2">
    <source>
        <dbReference type="ARBA" id="ARBA00022527"/>
    </source>
</evidence>
<dbReference type="CDD" id="cd14014">
    <property type="entry name" value="STKc_PknB_like"/>
    <property type="match status" value="1"/>
</dbReference>
<dbReference type="Gene3D" id="2.120.10.30">
    <property type="entry name" value="TolB, C-terminal domain"/>
    <property type="match status" value="2"/>
</dbReference>
<sequence>MAHHMAVAPGTKLGPYEIQSQLGAGGMGEVYRAKDLRLDRSVAIKVLPGHLSSNPELKERFVREARAISSLNHPRICTLHDVGQQEGVDFLVMEFLEGESLAQRLQKGALPIKEVLKIGVEVSEALEVAHRAGIVHRDLKPGNIMLTKTGAKLMDFGLAKAVESTMAAGTSSAPLLSGAPTMSGLSPLSPLTMAGAVVGTVQYMAPEQVEGKLADARSDIFALGATLYEAATGKRAFDGKSQIAVANSILEKDPEPASTLNPQVPRGVDHVIARCLAKDPEQRWQTARDLGLELGWSAQASPSSTQITPVKRRSQSLPWIVSGALALLLLVALFSWLNRSSPATQAQYFAAPFTFTARDLTIAPNGHTVAVVGYRSEAHKNGIFLYELGSQNVRLVPDTDGASFPFWSADGLSLGFFADGKLRRVDIAGGPAQTLCDAPGGRGGTWNKDGVIVFTPSGALRTGLWRISAAGGKPEQLTTPDASKGEDGHRWPVFLPDGQHYIYTIFNNTVHTEFAGLAVGALGSKEQHFLLHAISNGSYAAPGYLLYYRDNTLFAQRFNATKLQLEGEPAALLSDLQYMPRIQRATFSSTGTGAVLAQLRTGNAVSQLTWFDRSGKSLGDVADPDYFGALSLSPNGQSLAVDKVDSGSQNTDVWLLDLHGGAPRRITFDPSIDALPVWSPAASEIAFVTNRELHFSVYRKSVDGHATESVLINDLPDNYPNDWSRDGKYFLYVHGTGLWYLTFSDMTKKEFLNAGTSALKTGHFSPDGKWIAYASNESGKWEIYVTSFPDAKGKWEISSGGGEQPHWRGDGKELYYLSSSAKMMAVPVTTGANFSAGTPAALFQADPRELVATTEQVGYDVSSDGQKFLINSAIRNGESQQVTVILNWNEKLNK</sequence>
<evidence type="ECO:0000256" key="6">
    <source>
        <dbReference type="ARBA" id="ARBA00022840"/>
    </source>
</evidence>
<dbReference type="PROSITE" id="PS50011">
    <property type="entry name" value="PROTEIN_KINASE_DOM"/>
    <property type="match status" value="1"/>
</dbReference>
<dbReference type="eggNOG" id="COG0823">
    <property type="taxonomic scope" value="Bacteria"/>
</dbReference>
<dbReference type="PROSITE" id="PS00108">
    <property type="entry name" value="PROTEIN_KINASE_ST"/>
    <property type="match status" value="1"/>
</dbReference>
<dbReference type="Gene3D" id="2.120.10.60">
    <property type="entry name" value="Tricorn protease N-terminal domain"/>
    <property type="match status" value="1"/>
</dbReference>
<dbReference type="SMART" id="SM00220">
    <property type="entry name" value="S_TKc"/>
    <property type="match status" value="1"/>
</dbReference>
<feature type="domain" description="Protein kinase" evidence="10">
    <location>
        <begin position="16"/>
        <end position="297"/>
    </location>
</feature>
<dbReference type="FunFam" id="3.30.200.20:FF:000035">
    <property type="entry name" value="Serine/threonine protein kinase Stk1"/>
    <property type="match status" value="1"/>
</dbReference>
<evidence type="ECO:0000256" key="7">
    <source>
        <dbReference type="ARBA" id="ARBA00047899"/>
    </source>
</evidence>
<keyword evidence="6 9" id="KW-0067">ATP-binding</keyword>
<dbReference type="InterPro" id="IPR017441">
    <property type="entry name" value="Protein_kinase_ATP_BS"/>
</dbReference>
<dbReference type="Gene3D" id="1.10.510.10">
    <property type="entry name" value="Transferase(Phosphotransferase) domain 1"/>
    <property type="match status" value="1"/>
</dbReference>
<dbReference type="Pfam" id="PF07676">
    <property type="entry name" value="PD40"/>
    <property type="match status" value="1"/>
</dbReference>
<keyword evidence="2 11" id="KW-0723">Serine/threonine-protein kinase</keyword>
<dbReference type="InterPro" id="IPR011659">
    <property type="entry name" value="WD40"/>
</dbReference>
<dbReference type="InterPro" id="IPR011009">
    <property type="entry name" value="Kinase-like_dom_sf"/>
</dbReference>
<dbReference type="EMBL" id="CP000360">
    <property type="protein sequence ID" value="ABF39268.1"/>
    <property type="molecule type" value="Genomic_DNA"/>
</dbReference>
<dbReference type="InterPro" id="IPR008271">
    <property type="entry name" value="Ser/Thr_kinase_AS"/>
</dbReference>
<dbReference type="SUPFAM" id="SSF82171">
    <property type="entry name" value="DPP6 N-terminal domain-like"/>
    <property type="match status" value="2"/>
</dbReference>
<dbReference type="SUPFAM" id="SSF56112">
    <property type="entry name" value="Protein kinase-like (PK-like)"/>
    <property type="match status" value="1"/>
</dbReference>
<reference evidence="11 12" key="1">
    <citation type="journal article" date="2009" name="Appl. Environ. Microbiol.">
        <title>Three genomes from the phylum Acidobacteria provide insight into the lifestyles of these microorganisms in soils.</title>
        <authorList>
            <person name="Ward N.L."/>
            <person name="Challacombe J.F."/>
            <person name="Janssen P.H."/>
            <person name="Henrissat B."/>
            <person name="Coutinho P.M."/>
            <person name="Wu M."/>
            <person name="Xie G."/>
            <person name="Haft D.H."/>
            <person name="Sait M."/>
            <person name="Badger J."/>
            <person name="Barabote R.D."/>
            <person name="Bradley B."/>
            <person name="Brettin T.S."/>
            <person name="Brinkac L.M."/>
            <person name="Bruce D."/>
            <person name="Creasy T."/>
            <person name="Daugherty S.C."/>
            <person name="Davidsen T.M."/>
            <person name="DeBoy R.T."/>
            <person name="Detter J.C."/>
            <person name="Dodson R.J."/>
            <person name="Durkin A.S."/>
            <person name="Ganapathy A."/>
            <person name="Gwinn-Giglio M."/>
            <person name="Han C.S."/>
            <person name="Khouri H."/>
            <person name="Kiss H."/>
            <person name="Kothari S.P."/>
            <person name="Madupu R."/>
            <person name="Nelson K.E."/>
            <person name="Nelson W.C."/>
            <person name="Paulsen I."/>
            <person name="Penn K."/>
            <person name="Ren Q."/>
            <person name="Rosovitz M.J."/>
            <person name="Selengut J.D."/>
            <person name="Shrivastava S."/>
            <person name="Sullivan S.A."/>
            <person name="Tapia R."/>
            <person name="Thompson L.S."/>
            <person name="Watkins K.L."/>
            <person name="Yang Q."/>
            <person name="Yu C."/>
            <person name="Zafar N."/>
            <person name="Zhou L."/>
            <person name="Kuske C.R."/>
        </authorList>
    </citation>
    <scope>NUCLEOTIDE SEQUENCE [LARGE SCALE GENOMIC DNA]</scope>
    <source>
        <strain evidence="11 12">Ellin345</strain>
    </source>
</reference>
<evidence type="ECO:0000256" key="9">
    <source>
        <dbReference type="PROSITE-ProRule" id="PRU10141"/>
    </source>
</evidence>
<dbReference type="InterPro" id="IPR000719">
    <property type="entry name" value="Prot_kinase_dom"/>
</dbReference>
<evidence type="ECO:0000256" key="1">
    <source>
        <dbReference type="ARBA" id="ARBA00012513"/>
    </source>
</evidence>
<dbReference type="Pfam" id="PF00069">
    <property type="entry name" value="Pkinase"/>
    <property type="match status" value="1"/>
</dbReference>
<dbReference type="FunFam" id="1.10.510.10:FF:000021">
    <property type="entry name" value="Serine/threonine protein kinase"/>
    <property type="match status" value="1"/>
</dbReference>
<evidence type="ECO:0000256" key="4">
    <source>
        <dbReference type="ARBA" id="ARBA00022741"/>
    </source>
</evidence>
<evidence type="ECO:0000256" key="3">
    <source>
        <dbReference type="ARBA" id="ARBA00022679"/>
    </source>
</evidence>
<name>Q1IV32_KORVE</name>
<dbReference type="PANTHER" id="PTHR43289">
    <property type="entry name" value="MITOGEN-ACTIVATED PROTEIN KINASE KINASE KINASE 20-RELATED"/>
    <property type="match status" value="1"/>
</dbReference>
<dbReference type="eggNOG" id="COG0515">
    <property type="taxonomic scope" value="Bacteria"/>
</dbReference>
<dbReference type="InterPro" id="IPR011042">
    <property type="entry name" value="6-blade_b-propeller_TolB-like"/>
</dbReference>
<organism evidence="11 12">
    <name type="scientific">Koribacter versatilis (strain Ellin345)</name>
    <dbReference type="NCBI Taxonomy" id="204669"/>
    <lineage>
        <taxon>Bacteria</taxon>
        <taxon>Pseudomonadati</taxon>
        <taxon>Acidobacteriota</taxon>
        <taxon>Terriglobia</taxon>
        <taxon>Terriglobales</taxon>
        <taxon>Candidatus Korobacteraceae</taxon>
        <taxon>Candidatus Korobacter</taxon>
    </lineage>
</organism>
<evidence type="ECO:0000313" key="12">
    <source>
        <dbReference type="Proteomes" id="UP000002432"/>
    </source>
</evidence>
<dbReference type="EnsemblBacteria" id="ABF39268">
    <property type="protein sequence ID" value="ABF39268"/>
    <property type="gene ID" value="Acid345_0263"/>
</dbReference>
<dbReference type="GO" id="GO:0005524">
    <property type="term" value="F:ATP binding"/>
    <property type="evidence" value="ECO:0007669"/>
    <property type="project" value="UniProtKB-UniRule"/>
</dbReference>
<dbReference type="KEGG" id="aba:Acid345_0263"/>
<feature type="binding site" evidence="9">
    <location>
        <position position="45"/>
    </location>
    <ligand>
        <name>ATP</name>
        <dbReference type="ChEBI" id="CHEBI:30616"/>
    </ligand>
</feature>
<proteinExistence type="predicted"/>
<dbReference type="EC" id="2.7.11.1" evidence="1"/>
<keyword evidence="3" id="KW-0808">Transferase</keyword>
<dbReference type="Proteomes" id="UP000002432">
    <property type="component" value="Chromosome"/>
</dbReference>
<dbReference type="AlphaFoldDB" id="Q1IV32"/>
<evidence type="ECO:0000259" key="10">
    <source>
        <dbReference type="PROSITE" id="PS50011"/>
    </source>
</evidence>